<dbReference type="InterPro" id="IPR058532">
    <property type="entry name" value="YjbR/MT2646/Rv2570-like"/>
</dbReference>
<dbReference type="STRING" id="160454.RV10_GL003733"/>
<dbReference type="RefSeq" id="WP_010757789.1">
    <property type="nucleotide sequence ID" value="NZ_ASWD01000001.1"/>
</dbReference>
<dbReference type="Pfam" id="PF04237">
    <property type="entry name" value="YjbR"/>
    <property type="match status" value="1"/>
</dbReference>
<keyword evidence="2" id="KW-1185">Reference proteome</keyword>
<sequence length="129" mass="15372">MSELQRIKKRIERFQNFGNELPKAKVYYRQDWETLYFDLYGKMFGLMTLEATDASTITLKGLPEKNEELRELYSDITPGYHMNKKHWNTIKLATTQLSDQEIENMIRLSHRLVVKNLPVSDRKKVEVYL</sequence>
<dbReference type="InterPro" id="IPR038056">
    <property type="entry name" value="YjbR-like_sf"/>
</dbReference>
<evidence type="ECO:0008006" key="3">
    <source>
        <dbReference type="Google" id="ProtNLM"/>
    </source>
</evidence>
<gene>
    <name evidence="1" type="ORF">UAU_02806</name>
</gene>
<evidence type="ECO:0000313" key="2">
    <source>
        <dbReference type="Proteomes" id="UP000013782"/>
    </source>
</evidence>
<proteinExistence type="predicted"/>
<name>R2QD56_9ENTE</name>
<dbReference type="OrthoDB" id="9789813at2"/>
<dbReference type="HOGENOM" id="CLU_105851_1_1_9"/>
<dbReference type="PANTHER" id="PTHR35145:SF1">
    <property type="entry name" value="CYTOPLASMIC PROTEIN"/>
    <property type="match status" value="1"/>
</dbReference>
<dbReference type="SUPFAM" id="SSF142906">
    <property type="entry name" value="YjbR-like"/>
    <property type="match status" value="1"/>
</dbReference>
<comment type="caution">
    <text evidence="1">The sequence shown here is derived from an EMBL/GenBank/DDBJ whole genome shotgun (WGS) entry which is preliminary data.</text>
</comment>
<accession>R2QD56</accession>
<dbReference type="AlphaFoldDB" id="R2QD56"/>
<dbReference type="PANTHER" id="PTHR35145">
    <property type="entry name" value="CYTOPLASMIC PROTEIN-RELATED"/>
    <property type="match status" value="1"/>
</dbReference>
<organism evidence="1 2">
    <name type="scientific">Enterococcus pallens ATCC BAA-351</name>
    <dbReference type="NCBI Taxonomy" id="1158607"/>
    <lineage>
        <taxon>Bacteria</taxon>
        <taxon>Bacillati</taxon>
        <taxon>Bacillota</taxon>
        <taxon>Bacilli</taxon>
        <taxon>Lactobacillales</taxon>
        <taxon>Enterococcaceae</taxon>
        <taxon>Enterococcus</taxon>
    </lineage>
</organism>
<dbReference type="Proteomes" id="UP000013782">
    <property type="component" value="Unassembled WGS sequence"/>
</dbReference>
<dbReference type="Gene3D" id="3.90.1150.30">
    <property type="match status" value="1"/>
</dbReference>
<dbReference type="InterPro" id="IPR007351">
    <property type="entry name" value="YjbR"/>
</dbReference>
<reference evidence="1 2" key="1">
    <citation type="submission" date="2013-02" db="EMBL/GenBank/DDBJ databases">
        <title>The Genome Sequence of Enterococcus pallens BAA-351.</title>
        <authorList>
            <consortium name="The Broad Institute Genome Sequencing Platform"/>
            <consortium name="The Broad Institute Genome Sequencing Center for Infectious Disease"/>
            <person name="Earl A.M."/>
            <person name="Gilmore M.S."/>
            <person name="Lebreton F."/>
            <person name="Walker B."/>
            <person name="Young S.K."/>
            <person name="Zeng Q."/>
            <person name="Gargeya S."/>
            <person name="Fitzgerald M."/>
            <person name="Haas B."/>
            <person name="Abouelleil A."/>
            <person name="Alvarado L."/>
            <person name="Arachchi H.M."/>
            <person name="Berlin A.M."/>
            <person name="Chapman S.B."/>
            <person name="Dewar J."/>
            <person name="Goldberg J."/>
            <person name="Griggs A."/>
            <person name="Gujja S."/>
            <person name="Hansen M."/>
            <person name="Howarth C."/>
            <person name="Imamovic A."/>
            <person name="Larimer J."/>
            <person name="McCowan C."/>
            <person name="Murphy C."/>
            <person name="Neiman D."/>
            <person name="Pearson M."/>
            <person name="Priest M."/>
            <person name="Roberts A."/>
            <person name="Saif S."/>
            <person name="Shea T."/>
            <person name="Sisk P."/>
            <person name="Sykes S."/>
            <person name="Wortman J."/>
            <person name="Nusbaum C."/>
            <person name="Birren B."/>
        </authorList>
    </citation>
    <scope>NUCLEOTIDE SEQUENCE [LARGE SCALE GENOMIC DNA]</scope>
    <source>
        <strain evidence="1 2">ATCC BAA-351</strain>
    </source>
</reference>
<evidence type="ECO:0000313" key="1">
    <source>
        <dbReference type="EMBL" id="EOH93163.1"/>
    </source>
</evidence>
<dbReference type="eggNOG" id="COG2315">
    <property type="taxonomic scope" value="Bacteria"/>
</dbReference>
<dbReference type="EMBL" id="AJAQ01000018">
    <property type="protein sequence ID" value="EOH93163.1"/>
    <property type="molecule type" value="Genomic_DNA"/>
</dbReference>
<protein>
    <recommendedName>
        <fullName evidence="3">MmcQ/YjbR family DNA-binding protein</fullName>
    </recommendedName>
</protein>
<dbReference type="PATRIC" id="fig|1158607.3.peg.2796"/>